<keyword evidence="3 7" id="KW-0489">Methyltransferase</keyword>
<proteinExistence type="predicted"/>
<dbReference type="InterPro" id="IPR046977">
    <property type="entry name" value="RsmC/RlmG"/>
</dbReference>
<dbReference type="STRING" id="446469.Sked_36300"/>
<feature type="domain" description="Methyltransferase small" evidence="5">
    <location>
        <begin position="216"/>
        <end position="386"/>
    </location>
</feature>
<dbReference type="Pfam" id="PF05175">
    <property type="entry name" value="MTS"/>
    <property type="match status" value="1"/>
</dbReference>
<dbReference type="InterPro" id="IPR029063">
    <property type="entry name" value="SAM-dependent_MTases_sf"/>
</dbReference>
<evidence type="ECO:0000259" key="5">
    <source>
        <dbReference type="Pfam" id="PF05175"/>
    </source>
</evidence>
<evidence type="ECO:0000313" key="7">
    <source>
        <dbReference type="EMBL" id="ACZ23516.1"/>
    </source>
</evidence>
<dbReference type="SUPFAM" id="SSF53335">
    <property type="entry name" value="S-adenosyl-L-methionine-dependent methyltransferases"/>
    <property type="match status" value="1"/>
</dbReference>
<dbReference type="eggNOG" id="COG2813">
    <property type="taxonomic scope" value="Bacteria"/>
</dbReference>
<keyword evidence="2" id="KW-0698">rRNA processing</keyword>
<dbReference type="InterPro" id="IPR002052">
    <property type="entry name" value="DNA_methylase_N6_adenine_CS"/>
</dbReference>
<dbReference type="GO" id="GO:0008757">
    <property type="term" value="F:S-adenosylmethionine-dependent methyltransferase activity"/>
    <property type="evidence" value="ECO:0007669"/>
    <property type="project" value="InterPro"/>
</dbReference>
<accession>D1BFL3</accession>
<dbReference type="AlphaFoldDB" id="D1BFL3"/>
<dbReference type="KEGG" id="ske:Sked_36300"/>
<evidence type="ECO:0000313" key="8">
    <source>
        <dbReference type="Proteomes" id="UP000000322"/>
    </source>
</evidence>
<dbReference type="EMBL" id="CP001819">
    <property type="protein sequence ID" value="ACZ23516.1"/>
    <property type="molecule type" value="Genomic_DNA"/>
</dbReference>
<dbReference type="HOGENOM" id="CLU_040288_2_0_11"/>
<gene>
    <name evidence="7" type="ordered locus">Sked_36300</name>
</gene>
<dbReference type="GO" id="GO:0006364">
    <property type="term" value="P:rRNA processing"/>
    <property type="evidence" value="ECO:0007669"/>
    <property type="project" value="UniProtKB-KW"/>
</dbReference>
<keyword evidence="1" id="KW-0963">Cytoplasm</keyword>
<evidence type="ECO:0000256" key="2">
    <source>
        <dbReference type="ARBA" id="ARBA00022552"/>
    </source>
</evidence>
<dbReference type="Proteomes" id="UP000000322">
    <property type="component" value="Chromosome"/>
</dbReference>
<evidence type="ECO:0000256" key="3">
    <source>
        <dbReference type="ARBA" id="ARBA00022603"/>
    </source>
</evidence>
<dbReference type="CDD" id="cd02440">
    <property type="entry name" value="AdoMet_MTases"/>
    <property type="match status" value="1"/>
</dbReference>
<dbReference type="Pfam" id="PF26049">
    <property type="entry name" value="RLMG_N"/>
    <property type="match status" value="1"/>
</dbReference>
<name>D1BFL3_SANKS</name>
<dbReference type="GO" id="GO:0003676">
    <property type="term" value="F:nucleic acid binding"/>
    <property type="evidence" value="ECO:0007669"/>
    <property type="project" value="InterPro"/>
</dbReference>
<evidence type="ECO:0000256" key="4">
    <source>
        <dbReference type="ARBA" id="ARBA00022679"/>
    </source>
</evidence>
<dbReference type="OrthoDB" id="29650at2"/>
<dbReference type="GO" id="GO:0008170">
    <property type="term" value="F:N-methyltransferase activity"/>
    <property type="evidence" value="ECO:0007669"/>
    <property type="project" value="UniProtKB-ARBA"/>
</dbReference>
<dbReference type="GO" id="GO:0032259">
    <property type="term" value="P:methylation"/>
    <property type="evidence" value="ECO:0007669"/>
    <property type="project" value="UniProtKB-KW"/>
</dbReference>
<evidence type="ECO:0000259" key="6">
    <source>
        <dbReference type="Pfam" id="PF26049"/>
    </source>
</evidence>
<dbReference type="PANTHER" id="PTHR47816">
    <property type="entry name" value="RIBOSOMAL RNA SMALL SUBUNIT METHYLTRANSFERASE C"/>
    <property type="match status" value="1"/>
</dbReference>
<dbReference type="Gene3D" id="3.40.50.150">
    <property type="entry name" value="Vaccinia Virus protein VP39"/>
    <property type="match status" value="2"/>
</dbReference>
<dbReference type="InterPro" id="IPR007848">
    <property type="entry name" value="Small_mtfrase_dom"/>
</dbReference>
<dbReference type="PROSITE" id="PS00092">
    <property type="entry name" value="N6_MTASE"/>
    <property type="match status" value="1"/>
</dbReference>
<dbReference type="RefSeq" id="WP_012868584.1">
    <property type="nucleotide sequence ID" value="NC_013521.1"/>
</dbReference>
<keyword evidence="4" id="KW-0808">Transferase</keyword>
<sequence length="394" mass="41637">MPASPDPHEPTPDGTDRLLLHEAADDLREAHAAHEGRESRERHDDVVVLDDRSGALVLGVLAGLEERAPESSGPTPVPAPRVRSAQDRVTSERSLQAALADAGACDRVTVHAGLGPDLLRDARVVLLRLPKSLDALEETAQAVARWAPDDVVVYAGAPVKHMTRTMNEVLLRSFGEVHATLGRHKARALVARRPLDAARTTEPTFPRTARLDELDLTVVAHGGVFAGTRLDIGTRTLLGVLDQAAPEARDAVDLGCGTGVLATVLARSRPGLRVVASDQSAAAVASTLATAGANGVGDRVTGLRDDALSTLPDASADLVVCNPPFHEGTTLETDAAHRMFAAAARVLRPGGELWTVYNSHLRHKSALGRVVGPTTMVLQNPKFTVTRSVRPDGA</sequence>
<feature type="domain" description="RlmG N-terminal" evidence="6">
    <location>
        <begin position="16"/>
        <end position="191"/>
    </location>
</feature>
<keyword evidence="8" id="KW-1185">Reference proteome</keyword>
<dbReference type="InterPro" id="IPR058679">
    <property type="entry name" value="RlmG_N"/>
</dbReference>
<protein>
    <submittedName>
        <fullName evidence="7">16S rRNA m(2)G 1207 methyltransferase</fullName>
    </submittedName>
</protein>
<organism evidence="7 8">
    <name type="scientific">Sanguibacter keddieii (strain ATCC 51767 / DSM 10542 / NCFB 3025 / ST-74)</name>
    <dbReference type="NCBI Taxonomy" id="446469"/>
    <lineage>
        <taxon>Bacteria</taxon>
        <taxon>Bacillati</taxon>
        <taxon>Actinomycetota</taxon>
        <taxon>Actinomycetes</taxon>
        <taxon>Micrococcales</taxon>
        <taxon>Sanguibacteraceae</taxon>
        <taxon>Sanguibacter</taxon>
    </lineage>
</organism>
<reference evidence="7 8" key="1">
    <citation type="journal article" date="2009" name="Stand. Genomic Sci.">
        <title>Complete genome sequence of Sanguibacter keddieii type strain (ST-74).</title>
        <authorList>
            <person name="Ivanova N."/>
            <person name="Sikorski J."/>
            <person name="Sims D."/>
            <person name="Brettin T."/>
            <person name="Detter J.C."/>
            <person name="Han C."/>
            <person name="Lapidus A."/>
            <person name="Copeland A."/>
            <person name="Glavina Del Rio T."/>
            <person name="Nolan M."/>
            <person name="Chen F."/>
            <person name="Lucas S."/>
            <person name="Tice H."/>
            <person name="Cheng J.F."/>
            <person name="Bruce D."/>
            <person name="Goodwin L."/>
            <person name="Pitluck S."/>
            <person name="Pati A."/>
            <person name="Mavromatis K."/>
            <person name="Chen A."/>
            <person name="Palaniappan K."/>
            <person name="D'haeseleer P."/>
            <person name="Chain P."/>
            <person name="Bristow J."/>
            <person name="Eisen J.A."/>
            <person name="Markowitz V."/>
            <person name="Hugenholtz P."/>
            <person name="Goker M."/>
            <person name="Pukall R."/>
            <person name="Klenk H.P."/>
            <person name="Kyrpides N.C."/>
        </authorList>
    </citation>
    <scope>NUCLEOTIDE SEQUENCE [LARGE SCALE GENOMIC DNA]</scope>
    <source>
        <strain evidence="8">ATCC 51767 / DSM 10542 / NCFB 3025 / ST-74</strain>
    </source>
</reference>
<dbReference type="PANTHER" id="PTHR47816:SF5">
    <property type="entry name" value="RIBOSOMAL RNA LARGE SUBUNIT METHYLTRANSFERASE G"/>
    <property type="match status" value="1"/>
</dbReference>
<evidence type="ECO:0000256" key="1">
    <source>
        <dbReference type="ARBA" id="ARBA00022490"/>
    </source>
</evidence>